<organism evidence="3 4">
    <name type="scientific">Andreesenia angusta</name>
    <dbReference type="NCBI Taxonomy" id="39480"/>
    <lineage>
        <taxon>Bacteria</taxon>
        <taxon>Bacillati</taxon>
        <taxon>Bacillota</taxon>
        <taxon>Tissierellia</taxon>
        <taxon>Tissierellales</taxon>
        <taxon>Gottschalkiaceae</taxon>
        <taxon>Andreesenia</taxon>
    </lineage>
</organism>
<proteinExistence type="inferred from homology"/>
<accession>A0A1S1V9U5</accession>
<dbReference type="AlphaFoldDB" id="A0A1S1V9U5"/>
<dbReference type="STRING" id="39480.EUAN_02550"/>
<comment type="caution">
    <text evidence="3">The sequence shown here is derived from an EMBL/GenBank/DDBJ whole genome shotgun (WGS) entry which is preliminary data.</text>
</comment>
<dbReference type="GO" id="GO:0006402">
    <property type="term" value="P:mRNA catabolic process"/>
    <property type="evidence" value="ECO:0007669"/>
    <property type="project" value="TreeGrafter"/>
</dbReference>
<dbReference type="Gene3D" id="2.30.30.110">
    <property type="match status" value="1"/>
</dbReference>
<sequence>MMYRQGDILLIPVPFTDLSSSKRRPVLVISNNLYNSPSDDMVVVAITSNLASKSHSILIKSDSLLEGVLKVDSNIRTDKIYTLSQNIVMKKFGTVKEDVLYDVIVEIGKLIKRG</sequence>
<evidence type="ECO:0000313" key="3">
    <source>
        <dbReference type="EMBL" id="OHW63391.1"/>
    </source>
</evidence>
<gene>
    <name evidence="3" type="ORF">EUAN_02550</name>
</gene>
<dbReference type="EMBL" id="MKIE01000001">
    <property type="protein sequence ID" value="OHW63391.1"/>
    <property type="molecule type" value="Genomic_DNA"/>
</dbReference>
<dbReference type="Proteomes" id="UP000180254">
    <property type="component" value="Unassembled WGS sequence"/>
</dbReference>
<dbReference type="GO" id="GO:0004521">
    <property type="term" value="F:RNA endonuclease activity"/>
    <property type="evidence" value="ECO:0007669"/>
    <property type="project" value="TreeGrafter"/>
</dbReference>
<keyword evidence="2" id="KW-1277">Toxin-antitoxin system</keyword>
<evidence type="ECO:0000313" key="4">
    <source>
        <dbReference type="Proteomes" id="UP000180254"/>
    </source>
</evidence>
<dbReference type="GO" id="GO:0016075">
    <property type="term" value="P:rRNA catabolic process"/>
    <property type="evidence" value="ECO:0007669"/>
    <property type="project" value="TreeGrafter"/>
</dbReference>
<protein>
    <submittedName>
        <fullName evidence="3">PemK-like protein</fullName>
    </submittedName>
</protein>
<keyword evidence="4" id="KW-1185">Reference proteome</keyword>
<reference evidence="3 4" key="1">
    <citation type="submission" date="2016-09" db="EMBL/GenBank/DDBJ databases">
        <title>Genome sequence of Eubacterium angustum.</title>
        <authorList>
            <person name="Poehlein A."/>
            <person name="Daniel R."/>
        </authorList>
    </citation>
    <scope>NUCLEOTIDE SEQUENCE [LARGE SCALE GENOMIC DNA]</scope>
    <source>
        <strain evidence="3 4">DSM 1989</strain>
    </source>
</reference>
<dbReference type="RefSeq" id="WP_245674409.1">
    <property type="nucleotide sequence ID" value="NZ_MKIE01000001.1"/>
</dbReference>
<dbReference type="InterPro" id="IPR003477">
    <property type="entry name" value="PemK-like"/>
</dbReference>
<evidence type="ECO:0000256" key="2">
    <source>
        <dbReference type="ARBA" id="ARBA00022649"/>
    </source>
</evidence>
<dbReference type="InterPro" id="IPR011067">
    <property type="entry name" value="Plasmid_toxin/cell-grow_inhib"/>
</dbReference>
<dbReference type="SUPFAM" id="SSF50118">
    <property type="entry name" value="Cell growth inhibitor/plasmid maintenance toxic component"/>
    <property type="match status" value="1"/>
</dbReference>
<evidence type="ECO:0000256" key="1">
    <source>
        <dbReference type="ARBA" id="ARBA00007521"/>
    </source>
</evidence>
<dbReference type="GO" id="GO:0003677">
    <property type="term" value="F:DNA binding"/>
    <property type="evidence" value="ECO:0007669"/>
    <property type="project" value="InterPro"/>
</dbReference>
<name>A0A1S1V9U5_9FIRM</name>
<dbReference type="Pfam" id="PF02452">
    <property type="entry name" value="PemK_toxin"/>
    <property type="match status" value="1"/>
</dbReference>
<comment type="similarity">
    <text evidence="1">Belongs to the PemK/MazF family.</text>
</comment>
<dbReference type="PANTHER" id="PTHR33988">
    <property type="entry name" value="ENDORIBONUCLEASE MAZF-RELATED"/>
    <property type="match status" value="1"/>
</dbReference>